<evidence type="ECO:0000256" key="5">
    <source>
        <dbReference type="SAM" id="MobiDB-lite"/>
    </source>
</evidence>
<dbReference type="FunFam" id="3.40.50.720:FF:000084">
    <property type="entry name" value="Short-chain dehydrogenase reductase"/>
    <property type="match status" value="1"/>
</dbReference>
<dbReference type="Gene3D" id="3.10.129.110">
    <property type="entry name" value="Polyketide synthase dehydratase"/>
    <property type="match status" value="1"/>
</dbReference>
<dbReference type="InterPro" id="IPR020841">
    <property type="entry name" value="PKS_Beta-ketoAc_synthase_dom"/>
</dbReference>
<dbReference type="InterPro" id="IPR002347">
    <property type="entry name" value="SDR_fam"/>
</dbReference>
<dbReference type="Proteomes" id="UP001141259">
    <property type="component" value="Unassembled WGS sequence"/>
</dbReference>
<dbReference type="PANTHER" id="PTHR43775">
    <property type="entry name" value="FATTY ACID SYNTHASE"/>
    <property type="match status" value="1"/>
</dbReference>
<keyword evidence="4" id="KW-0808">Transferase</keyword>
<evidence type="ECO:0000259" key="6">
    <source>
        <dbReference type="PROSITE" id="PS52004"/>
    </source>
</evidence>
<dbReference type="InterPro" id="IPR050091">
    <property type="entry name" value="PKS_NRPS_Biosynth_Enz"/>
</dbReference>
<keyword evidence="8" id="KW-1185">Reference proteome</keyword>
<dbReference type="PROSITE" id="PS52004">
    <property type="entry name" value="KS3_2"/>
    <property type="match status" value="1"/>
</dbReference>
<keyword evidence="1" id="KW-0596">Phosphopantetheine</keyword>
<evidence type="ECO:0000256" key="4">
    <source>
        <dbReference type="RuleBase" id="RU003694"/>
    </source>
</evidence>
<dbReference type="Gene3D" id="3.40.47.10">
    <property type="match status" value="2"/>
</dbReference>
<evidence type="ECO:0000256" key="2">
    <source>
        <dbReference type="ARBA" id="ARBA00022553"/>
    </source>
</evidence>
<dbReference type="SMART" id="SM00822">
    <property type="entry name" value="PKS_KR"/>
    <property type="match status" value="1"/>
</dbReference>
<dbReference type="InterPro" id="IPR042104">
    <property type="entry name" value="PKS_dehydratase_sf"/>
</dbReference>
<dbReference type="CDD" id="cd00833">
    <property type="entry name" value="PKS"/>
    <property type="match status" value="1"/>
</dbReference>
<feature type="domain" description="Ketosynthase family 3 (KS3)" evidence="6">
    <location>
        <begin position="280"/>
        <end position="730"/>
    </location>
</feature>
<evidence type="ECO:0000313" key="7">
    <source>
        <dbReference type="EMBL" id="MCS7480992.1"/>
    </source>
</evidence>
<dbReference type="PANTHER" id="PTHR43775:SF37">
    <property type="entry name" value="SI:DKEY-61P9.11"/>
    <property type="match status" value="1"/>
</dbReference>
<keyword evidence="2" id="KW-0597">Phosphoprotein</keyword>
<dbReference type="InterPro" id="IPR057326">
    <property type="entry name" value="KR_dom"/>
</dbReference>
<dbReference type="GO" id="GO:0006633">
    <property type="term" value="P:fatty acid biosynthetic process"/>
    <property type="evidence" value="ECO:0007669"/>
    <property type="project" value="TreeGrafter"/>
</dbReference>
<comment type="similarity">
    <text evidence="4">Belongs to the thiolase-like superfamily. Beta-ketoacyl-ACP synthases family.</text>
</comment>
<evidence type="ECO:0000256" key="1">
    <source>
        <dbReference type="ARBA" id="ARBA00022450"/>
    </source>
</evidence>
<dbReference type="InterPro" id="IPR013968">
    <property type="entry name" value="PKS_KR"/>
</dbReference>
<evidence type="ECO:0000313" key="8">
    <source>
        <dbReference type="Proteomes" id="UP001141259"/>
    </source>
</evidence>
<dbReference type="SMART" id="SM00825">
    <property type="entry name" value="PKS_KS"/>
    <property type="match status" value="1"/>
</dbReference>
<dbReference type="Pfam" id="PF02801">
    <property type="entry name" value="Ketoacyl-synt_C"/>
    <property type="match status" value="1"/>
</dbReference>
<dbReference type="GO" id="GO:0016491">
    <property type="term" value="F:oxidoreductase activity"/>
    <property type="evidence" value="ECO:0007669"/>
    <property type="project" value="UniProtKB-KW"/>
</dbReference>
<dbReference type="Gene3D" id="3.40.50.720">
    <property type="entry name" value="NAD(P)-binding Rossmann-like Domain"/>
    <property type="match status" value="2"/>
</dbReference>
<evidence type="ECO:0000256" key="3">
    <source>
        <dbReference type="ARBA" id="ARBA00023002"/>
    </source>
</evidence>
<proteinExistence type="inferred from homology"/>
<comment type="caution">
    <text evidence="7">The sequence shown here is derived from an EMBL/GenBank/DDBJ whole genome shotgun (WGS) entry which is preliminary data.</text>
</comment>
<accession>A0A9X3AH47</accession>
<keyword evidence="3" id="KW-0560">Oxidoreductase</keyword>
<dbReference type="RefSeq" id="WP_259626485.1">
    <property type="nucleotide sequence ID" value="NZ_JANYMP010000016.1"/>
</dbReference>
<feature type="region of interest" description="Disordered" evidence="5">
    <location>
        <begin position="259"/>
        <end position="278"/>
    </location>
</feature>
<dbReference type="SUPFAM" id="SSF53901">
    <property type="entry name" value="Thiolase-like"/>
    <property type="match status" value="3"/>
</dbReference>
<dbReference type="SUPFAM" id="SSF51735">
    <property type="entry name" value="NAD(P)-binding Rossmann-fold domains"/>
    <property type="match status" value="2"/>
</dbReference>
<dbReference type="EMBL" id="JANYMP010000016">
    <property type="protein sequence ID" value="MCS7480992.1"/>
    <property type="molecule type" value="Genomic_DNA"/>
</dbReference>
<dbReference type="Pfam" id="PF13561">
    <property type="entry name" value="adh_short_C2"/>
    <property type="match status" value="1"/>
</dbReference>
<reference evidence="7" key="1">
    <citation type="submission" date="2022-08" db="EMBL/GenBank/DDBJ databases">
        <authorList>
            <person name="Tistechok S."/>
            <person name="Samborskyy M."/>
            <person name="Roman I."/>
        </authorList>
    </citation>
    <scope>NUCLEOTIDE SEQUENCE</scope>
    <source>
        <strain evidence="7">DSM 103496</strain>
    </source>
</reference>
<dbReference type="Pfam" id="PF08659">
    <property type="entry name" value="KR"/>
    <property type="match status" value="1"/>
</dbReference>
<dbReference type="InterPro" id="IPR014031">
    <property type="entry name" value="Ketoacyl_synth_C"/>
</dbReference>
<dbReference type="InterPro" id="IPR016039">
    <property type="entry name" value="Thiolase-like"/>
</dbReference>
<dbReference type="PRINTS" id="PR00081">
    <property type="entry name" value="GDHRDH"/>
</dbReference>
<dbReference type="Pfam" id="PF00109">
    <property type="entry name" value="ketoacyl-synt"/>
    <property type="match status" value="3"/>
</dbReference>
<organism evidence="7 8">
    <name type="scientific">Umezawaea endophytica</name>
    <dbReference type="NCBI Taxonomy" id="1654476"/>
    <lineage>
        <taxon>Bacteria</taxon>
        <taxon>Bacillati</taxon>
        <taxon>Actinomycetota</taxon>
        <taxon>Actinomycetes</taxon>
        <taxon>Pseudonocardiales</taxon>
        <taxon>Pseudonocardiaceae</taxon>
        <taxon>Umezawaea</taxon>
    </lineage>
</organism>
<name>A0A9X3AH47_9PSEU</name>
<dbReference type="GO" id="GO:0004312">
    <property type="term" value="F:fatty acid synthase activity"/>
    <property type="evidence" value="ECO:0007669"/>
    <property type="project" value="TreeGrafter"/>
</dbReference>
<dbReference type="InterPro" id="IPR014030">
    <property type="entry name" value="Ketoacyl_synth_N"/>
</dbReference>
<sequence length="1883" mass="199667">MRELTGKLALVTGGARGVGKAIAAELASRGAHVLINYFHSHDAAKRTRAELEATGARVDLLRASIAREDQTTRLFDEIRERFGHLDILVNNAADGALVPVDEVTDELLDRALDTNLKGGLRCARLAVPLMAGRGGSIVTVSALGGSQMVMANYLACAPAKAAAEAAMRYLAVEFAPLGIRVNAASAAMLVSDVADQFPDARDMQRVIAEATPSGRLGTPEEFARVVAFLASDDAAWITGQVILADGGLSLGAATLAPRRTRPVATPEPPVAEPDPVDDHDDTIAIVGMGMAVSGANGPDEFWRLRLDGAELFTPTPDDRWERASFHSPDHSREDKGYQDNGVFITGFTPADGAGVPSGHADDELTTRWLRHSLVQALDGVTTRRDDRFSFLVGYTADGSQHLEEAGVLAAATGLSAEVLAELPLTDVERGALHDGVAEALRTRYWRGVEEPSRFLPHRVAALAMKGLLPEGTETTMVDTACSSSLYAIDIGVKGLLMGKQDVAVCGGAFALAPRGTVLFAKLQGLSSRGDVRSMDADADGVVFADGAAVVVLKKLSRAKADGDRVLAVVEAVGSSSDGRGKAVYAPNADGQDLAVRRALAGRERGGEDVDWVLAHATGTPAGDLAEFSTLRKHFGTTGPTAVTSNKSLIGHTGWAAGVVSVIEAVLGLRHETIPPQHRFSAAPEEFRMAETGLTVPLAARPWPRAGATPRTAAVSGFGFGGTNAHVLLRDHVPGAPARTAPDTDRPVVVVGWSGHLPGLSTSDDVVRWLHGGRAPDDSFGEFYPSPPFAEVRLPASTVRTVDRCQLMALHCARDLREQLGDLWEKGAERAGVVVGNLGPTRSAMLYATRCYLDDIAAGLAADPALGLPPEFTEALSARVRRLVPPSNEDSFPGMMANVISARTANYFDLNGPNITLDSGLSSALSALDVAHRYLAAGELDFALVGGFNGNALPEYRALLGDLVSPGEALAEGAFLFALTTEETAAAHGLPVLATVDAHGDARRTVDAAEYSRYTGAAGAVALARALTGPAGPVSVVCDGVRVDLTVAEKAAGLLPPEFTDPDAPPPEVSRYVPELRPAPARDVRPEIPFFPPGVVVLTDDPDLLASVDVPDHAVVISTRPLREARAGWHELTERTPLAVRSLLSGSSARHLRLVADLGAVSTSAAVLAGDDRLTALHEAAFLVVQERYDVLAAGDSSFLSLLLGARPDGRDHPAHGLFAALVKCTFHELPRCHTFGLFTAGSDLAAAVRRTERESAAERLYPVVVLDADPAGGTVRKTLVLVPEAVDLPDPAGALLSEDSVVLATGGARGITAEVVKELARTFRPRLYLLGSNPLDRYGPEVFEGTDEEFAAGRSHFIRAELAGRRGALVAGLNREFDRMVDARAAHRNIAEMVEHCGADRVTYLTCDVTDPASVEAAVAAVLAAHDRIDLVINAAGRNRSALIPDKDLAEFRAIRDLKVDGYRNLKSALRTRPPALWCNFGSLLGHFGLAGELDYGSGNDFLASAADHAATLSGTDEFTVGWTLWDGVGIGADALARSYFKRGGLYTHMAISEGVRHFVRELHAANRHPFVLHMGDAELELGRKLYPGYLESADLGPPTEVVREFDPESVPDVAHHLVRGTPTVPASWVTALAAEAAARLVPDQEVIGFTDLRFDHFVQARPAGPKRISARLLEQGDGVTTVRVRITVDVVSPGGVPLVEDRLLSSVVVRLAREFPRAPHWEAWPQDDEVALPDPYHLASSPVLLTGPFVATTDTRWHPQGKRARFAPTATRPSGYGVPAVLLDAMIRTEALAPVDGLLPVAVPVSIRRIDLYQRADDHDLVVRHGGLELYATPAESTVGRSAPVNRFVATTADGRVVAQIHDVEATALGHVDPLTAALTQA</sequence>
<protein>
    <submittedName>
        <fullName evidence="7">SDR family oxidoreductase</fullName>
    </submittedName>
</protein>
<dbReference type="InterPro" id="IPR036291">
    <property type="entry name" value="NAD(P)-bd_dom_sf"/>
</dbReference>
<gene>
    <name evidence="7" type="ORF">NZH93_29405</name>
</gene>